<dbReference type="GO" id="GO:0002142">
    <property type="term" value="C:stereocilia ankle link complex"/>
    <property type="evidence" value="ECO:0007669"/>
    <property type="project" value="TreeGrafter"/>
</dbReference>
<dbReference type="GO" id="GO:0005886">
    <property type="term" value="C:plasma membrane"/>
    <property type="evidence" value="ECO:0007669"/>
    <property type="project" value="TreeGrafter"/>
</dbReference>
<dbReference type="EMBL" id="HACG01043967">
    <property type="protein sequence ID" value="CEK90832.1"/>
    <property type="molecule type" value="Transcribed_RNA"/>
</dbReference>
<proteinExistence type="predicted"/>
<sequence>MCLTYNKKSDLGINVEGGLGSPLGGKILVADLFDGGIAQKSGKFHVGDQLMMINGQILLGVTAAEAERIIQGVANTAKDKIELFYCESTLVNDESSSTYF</sequence>
<evidence type="ECO:0000259" key="4">
    <source>
        <dbReference type="PROSITE" id="PS50106"/>
    </source>
</evidence>
<feature type="domain" description="PDZ" evidence="4">
    <location>
        <begin position="1"/>
        <end position="71"/>
    </location>
</feature>
<dbReference type="Pfam" id="PF00595">
    <property type="entry name" value="PDZ"/>
    <property type="match status" value="1"/>
</dbReference>
<dbReference type="PANTHER" id="PTHR23116:SF36">
    <property type="entry name" value="HARMONIN"/>
    <property type="match status" value="1"/>
</dbReference>
<gene>
    <name evidence="5" type="primary">ORF179173</name>
</gene>
<organism evidence="5">
    <name type="scientific">Arion vulgaris</name>
    <dbReference type="NCBI Taxonomy" id="1028688"/>
    <lineage>
        <taxon>Eukaryota</taxon>
        <taxon>Metazoa</taxon>
        <taxon>Spiralia</taxon>
        <taxon>Lophotrochozoa</taxon>
        <taxon>Mollusca</taxon>
        <taxon>Gastropoda</taxon>
        <taxon>Heterobranchia</taxon>
        <taxon>Euthyneura</taxon>
        <taxon>Panpulmonata</taxon>
        <taxon>Eupulmonata</taxon>
        <taxon>Stylommatophora</taxon>
        <taxon>Helicina</taxon>
        <taxon>Arionoidea</taxon>
        <taxon>Arionidae</taxon>
        <taxon>Arion</taxon>
    </lineage>
</organism>
<dbReference type="GO" id="GO:0032426">
    <property type="term" value="C:stereocilium tip"/>
    <property type="evidence" value="ECO:0007669"/>
    <property type="project" value="TreeGrafter"/>
</dbReference>
<dbReference type="PANTHER" id="PTHR23116">
    <property type="entry name" value="PDZ DOMAIN CONTAINING WHIRLIN AND HARMONIN-RELATED"/>
    <property type="match status" value="1"/>
</dbReference>
<evidence type="ECO:0000256" key="2">
    <source>
        <dbReference type="ARBA" id="ARBA00022737"/>
    </source>
</evidence>
<dbReference type="InterPro" id="IPR001478">
    <property type="entry name" value="PDZ"/>
</dbReference>
<comment type="subcellular location">
    <subcellularLocation>
        <location evidence="1">Cell projection</location>
    </subcellularLocation>
</comment>
<keyword evidence="3" id="KW-0966">Cell projection</keyword>
<dbReference type="InterPro" id="IPR051844">
    <property type="entry name" value="USH2_Complex_Protein"/>
</dbReference>
<dbReference type="Gene3D" id="2.30.42.10">
    <property type="match status" value="1"/>
</dbReference>
<evidence type="ECO:0000313" key="5">
    <source>
        <dbReference type="EMBL" id="CEK90832.1"/>
    </source>
</evidence>
<dbReference type="InterPro" id="IPR036034">
    <property type="entry name" value="PDZ_sf"/>
</dbReference>
<evidence type="ECO:0000256" key="1">
    <source>
        <dbReference type="ARBA" id="ARBA00004316"/>
    </source>
</evidence>
<accession>A0A0B7BD74</accession>
<keyword evidence="2" id="KW-0677">Repeat</keyword>
<evidence type="ECO:0000256" key="3">
    <source>
        <dbReference type="ARBA" id="ARBA00023273"/>
    </source>
</evidence>
<dbReference type="PROSITE" id="PS50106">
    <property type="entry name" value="PDZ"/>
    <property type="match status" value="1"/>
</dbReference>
<name>A0A0B7BD74_9EUPU</name>
<dbReference type="GO" id="GO:0005929">
    <property type="term" value="C:cilium"/>
    <property type="evidence" value="ECO:0007669"/>
    <property type="project" value="TreeGrafter"/>
</dbReference>
<dbReference type="SMART" id="SM00228">
    <property type="entry name" value="PDZ"/>
    <property type="match status" value="1"/>
</dbReference>
<dbReference type="AlphaFoldDB" id="A0A0B7BD74"/>
<protein>
    <recommendedName>
        <fullName evidence="4">PDZ domain-containing protein</fullName>
    </recommendedName>
</protein>
<dbReference type="SUPFAM" id="SSF50156">
    <property type="entry name" value="PDZ domain-like"/>
    <property type="match status" value="1"/>
</dbReference>
<reference evidence="5" key="1">
    <citation type="submission" date="2014-12" db="EMBL/GenBank/DDBJ databases">
        <title>Insight into the proteome of Arion vulgaris.</title>
        <authorList>
            <person name="Aradska J."/>
            <person name="Bulat T."/>
            <person name="Smidak R."/>
            <person name="Sarate P."/>
            <person name="Gangsoo J."/>
            <person name="Sialana F."/>
            <person name="Bilban M."/>
            <person name="Lubec G."/>
        </authorList>
    </citation>
    <scope>NUCLEOTIDE SEQUENCE</scope>
    <source>
        <tissue evidence="5">Skin</tissue>
    </source>
</reference>